<feature type="domain" description="DDE-1" evidence="1">
    <location>
        <begin position="54"/>
        <end position="133"/>
    </location>
</feature>
<keyword evidence="3" id="KW-1185">Reference proteome</keyword>
<dbReference type="PANTHER" id="PTHR19303:SF73">
    <property type="entry name" value="PROTEIN PDC2"/>
    <property type="match status" value="1"/>
</dbReference>
<dbReference type="Proteomes" id="UP001152562">
    <property type="component" value="Unassembled WGS sequence"/>
</dbReference>
<protein>
    <recommendedName>
        <fullName evidence="1">DDE-1 domain-containing protein</fullName>
    </recommendedName>
</protein>
<sequence length="262" mass="29592">MSEEWLSHKRPALCEGYTTEEIFNADETGLFYNLTPDKTLKFKGEECKGGKLSKTRITVLVAANMTGSCKRKLLVIGKAKKPRCFKNIQSLPVTYENNTRSWMTSQIFEKWLRIWDAELKSGGNKILLLVDNCFKDLSPSQAENDDDIPLARMIQSTDEDDNVALAELVAQLQRSTATEQRIQIEEFIGIDDSVAVCALATEEEILAEAERNNHNTDDENEDQQDPEEQFQPSTIFEALNAITVLQKFVPLTTSLILMILIP</sequence>
<dbReference type="InterPro" id="IPR050863">
    <property type="entry name" value="CenT-Element_Derived"/>
</dbReference>
<dbReference type="InterPro" id="IPR004875">
    <property type="entry name" value="DDE_SF_endonuclease_dom"/>
</dbReference>
<dbReference type="AlphaFoldDB" id="A0A9P0SZ99"/>
<reference evidence="2" key="1">
    <citation type="submission" date="2022-05" db="EMBL/GenBank/DDBJ databases">
        <authorList>
            <person name="Okamura Y."/>
        </authorList>
    </citation>
    <scope>NUCLEOTIDE SEQUENCE</scope>
</reference>
<evidence type="ECO:0000313" key="2">
    <source>
        <dbReference type="EMBL" id="CAH3978477.1"/>
    </source>
</evidence>
<accession>A0A9P0SZ99</accession>
<dbReference type="GO" id="GO:0005634">
    <property type="term" value="C:nucleus"/>
    <property type="evidence" value="ECO:0007669"/>
    <property type="project" value="TreeGrafter"/>
</dbReference>
<dbReference type="PANTHER" id="PTHR19303">
    <property type="entry name" value="TRANSPOSON"/>
    <property type="match status" value="1"/>
</dbReference>
<dbReference type="GO" id="GO:0003677">
    <property type="term" value="F:DNA binding"/>
    <property type="evidence" value="ECO:0007669"/>
    <property type="project" value="TreeGrafter"/>
</dbReference>
<name>A0A9P0SZ99_PIEBR</name>
<dbReference type="EMBL" id="CALOZG010000002">
    <property type="protein sequence ID" value="CAH3978477.1"/>
    <property type="molecule type" value="Genomic_DNA"/>
</dbReference>
<comment type="caution">
    <text evidence="2">The sequence shown here is derived from an EMBL/GenBank/DDBJ whole genome shotgun (WGS) entry which is preliminary data.</text>
</comment>
<dbReference type="Pfam" id="PF03184">
    <property type="entry name" value="DDE_1"/>
    <property type="match status" value="1"/>
</dbReference>
<proteinExistence type="predicted"/>
<gene>
    <name evidence="2" type="ORF">PIBRA_LOCUS1891</name>
</gene>
<evidence type="ECO:0000313" key="3">
    <source>
        <dbReference type="Proteomes" id="UP001152562"/>
    </source>
</evidence>
<organism evidence="2 3">
    <name type="scientific">Pieris brassicae</name>
    <name type="common">White butterfly</name>
    <name type="synonym">Large white butterfly</name>
    <dbReference type="NCBI Taxonomy" id="7116"/>
    <lineage>
        <taxon>Eukaryota</taxon>
        <taxon>Metazoa</taxon>
        <taxon>Ecdysozoa</taxon>
        <taxon>Arthropoda</taxon>
        <taxon>Hexapoda</taxon>
        <taxon>Insecta</taxon>
        <taxon>Pterygota</taxon>
        <taxon>Neoptera</taxon>
        <taxon>Endopterygota</taxon>
        <taxon>Lepidoptera</taxon>
        <taxon>Glossata</taxon>
        <taxon>Ditrysia</taxon>
        <taxon>Papilionoidea</taxon>
        <taxon>Pieridae</taxon>
        <taxon>Pierinae</taxon>
        <taxon>Pieris</taxon>
    </lineage>
</organism>
<evidence type="ECO:0000259" key="1">
    <source>
        <dbReference type="Pfam" id="PF03184"/>
    </source>
</evidence>